<evidence type="ECO:0000313" key="10">
    <source>
        <dbReference type="Proteomes" id="UP000053599"/>
    </source>
</evidence>
<dbReference type="Pfam" id="PF08546">
    <property type="entry name" value="ApbA_C"/>
    <property type="match status" value="1"/>
</dbReference>
<dbReference type="GO" id="GO:0008677">
    <property type="term" value="F:2-dehydropantoate 2-reductase activity"/>
    <property type="evidence" value="ECO:0007669"/>
    <property type="project" value="UniProtKB-EC"/>
</dbReference>
<keyword evidence="4" id="KW-0560">Oxidoreductase</keyword>
<organism evidence="9 10">
    <name type="scientific">Exophiala sideris</name>
    <dbReference type="NCBI Taxonomy" id="1016849"/>
    <lineage>
        <taxon>Eukaryota</taxon>
        <taxon>Fungi</taxon>
        <taxon>Dikarya</taxon>
        <taxon>Ascomycota</taxon>
        <taxon>Pezizomycotina</taxon>
        <taxon>Eurotiomycetes</taxon>
        <taxon>Chaetothyriomycetidae</taxon>
        <taxon>Chaetothyriales</taxon>
        <taxon>Herpotrichiellaceae</taxon>
        <taxon>Exophiala</taxon>
    </lineage>
</organism>
<name>A0A0D1Z100_9EURO</name>
<dbReference type="PANTHER" id="PTHR43765:SF2">
    <property type="entry name" value="2-DEHYDROPANTOATE 2-REDUCTASE"/>
    <property type="match status" value="1"/>
</dbReference>
<dbReference type="GO" id="GO:0015940">
    <property type="term" value="P:pantothenate biosynthetic process"/>
    <property type="evidence" value="ECO:0007669"/>
    <property type="project" value="InterPro"/>
</dbReference>
<dbReference type="InterPro" id="IPR008927">
    <property type="entry name" value="6-PGluconate_DH-like_C_sf"/>
</dbReference>
<dbReference type="STRING" id="1016849.A0A0D1Z100"/>
<dbReference type="OrthoDB" id="73846at2759"/>
<dbReference type="InterPro" id="IPR003710">
    <property type="entry name" value="ApbA"/>
</dbReference>
<evidence type="ECO:0000259" key="8">
    <source>
        <dbReference type="Pfam" id="PF08546"/>
    </source>
</evidence>
<dbReference type="AlphaFoldDB" id="A0A0D1Z100"/>
<dbReference type="InterPro" id="IPR050838">
    <property type="entry name" value="Ketopantoate_reductase"/>
</dbReference>
<proteinExistence type="inferred from homology"/>
<evidence type="ECO:0000256" key="4">
    <source>
        <dbReference type="ARBA" id="ARBA00023002"/>
    </source>
</evidence>
<evidence type="ECO:0000256" key="5">
    <source>
        <dbReference type="ARBA" id="ARBA00032024"/>
    </source>
</evidence>
<dbReference type="Proteomes" id="UP000053599">
    <property type="component" value="Unassembled WGS sequence"/>
</dbReference>
<dbReference type="HOGENOM" id="CLU_031468_10_3_1"/>
<dbReference type="GO" id="GO:0005739">
    <property type="term" value="C:mitochondrion"/>
    <property type="evidence" value="ECO:0007669"/>
    <property type="project" value="TreeGrafter"/>
</dbReference>
<reference evidence="9 10" key="1">
    <citation type="submission" date="2015-01" db="EMBL/GenBank/DDBJ databases">
        <title>The Genome Sequence of Exophiala sideris CBS121828.</title>
        <authorList>
            <consortium name="The Broad Institute Genomics Platform"/>
            <person name="Cuomo C."/>
            <person name="de Hoog S."/>
            <person name="Gorbushina A."/>
            <person name="Stielow B."/>
            <person name="Teixiera M."/>
            <person name="Abouelleil A."/>
            <person name="Chapman S.B."/>
            <person name="Priest M."/>
            <person name="Young S.K."/>
            <person name="Wortman J."/>
            <person name="Nusbaum C."/>
            <person name="Birren B."/>
        </authorList>
    </citation>
    <scope>NUCLEOTIDE SEQUENCE [LARGE SCALE GENOMIC DNA]</scope>
    <source>
        <strain evidence="9 10">CBS 121828</strain>
    </source>
</reference>
<evidence type="ECO:0000256" key="2">
    <source>
        <dbReference type="ARBA" id="ARBA00013014"/>
    </source>
</evidence>
<dbReference type="InterPro" id="IPR013328">
    <property type="entry name" value="6PGD_dom2"/>
</dbReference>
<evidence type="ECO:0000256" key="3">
    <source>
        <dbReference type="ARBA" id="ARBA00022857"/>
    </source>
</evidence>
<keyword evidence="3" id="KW-0521">NADP</keyword>
<dbReference type="Gene3D" id="1.10.1040.10">
    <property type="entry name" value="N-(1-d-carboxylethyl)-l-norvaline Dehydrogenase, domain 2"/>
    <property type="match status" value="1"/>
</dbReference>
<dbReference type="NCBIfam" id="TIGR00745">
    <property type="entry name" value="apbA_panE"/>
    <property type="match status" value="1"/>
</dbReference>
<protein>
    <recommendedName>
        <fullName evidence="2">2-dehydropantoate 2-reductase</fullName>
        <ecNumber evidence="2">1.1.1.169</ecNumber>
    </recommendedName>
    <alternativeName>
        <fullName evidence="5">Ketopantoate reductase</fullName>
    </alternativeName>
</protein>
<dbReference type="GO" id="GO:0050661">
    <property type="term" value="F:NADP binding"/>
    <property type="evidence" value="ECO:0007669"/>
    <property type="project" value="TreeGrafter"/>
</dbReference>
<evidence type="ECO:0000259" key="7">
    <source>
        <dbReference type="Pfam" id="PF02558"/>
    </source>
</evidence>
<dbReference type="InterPro" id="IPR013752">
    <property type="entry name" value="KPA_reductase"/>
</dbReference>
<comment type="similarity">
    <text evidence="1">Belongs to the ketopantoate reductase family.</text>
</comment>
<dbReference type="EC" id="1.1.1.169" evidence="2"/>
<accession>A0A0D1Z100</accession>
<dbReference type="PANTHER" id="PTHR43765">
    <property type="entry name" value="2-DEHYDROPANTOATE 2-REDUCTASE-RELATED"/>
    <property type="match status" value="1"/>
</dbReference>
<evidence type="ECO:0000256" key="6">
    <source>
        <dbReference type="SAM" id="MobiDB-lite"/>
    </source>
</evidence>
<dbReference type="SUPFAM" id="SSF51735">
    <property type="entry name" value="NAD(P)-binding Rossmann-fold domains"/>
    <property type="match status" value="1"/>
</dbReference>
<gene>
    <name evidence="9" type="ORF">PV11_08079</name>
</gene>
<evidence type="ECO:0000256" key="1">
    <source>
        <dbReference type="ARBA" id="ARBA00007870"/>
    </source>
</evidence>
<dbReference type="InterPro" id="IPR013332">
    <property type="entry name" value="KPR_N"/>
</dbReference>
<feature type="domain" description="Ketopantoate reductase N-terminal" evidence="7">
    <location>
        <begin position="45"/>
        <end position="238"/>
    </location>
</feature>
<dbReference type="EMBL" id="KN846953">
    <property type="protein sequence ID" value="KIV80588.1"/>
    <property type="molecule type" value="Genomic_DNA"/>
</dbReference>
<dbReference type="Pfam" id="PF02558">
    <property type="entry name" value="ApbA"/>
    <property type="match status" value="1"/>
</dbReference>
<evidence type="ECO:0000313" key="9">
    <source>
        <dbReference type="EMBL" id="KIV80588.1"/>
    </source>
</evidence>
<dbReference type="SUPFAM" id="SSF48179">
    <property type="entry name" value="6-phosphogluconate dehydrogenase C-terminal domain-like"/>
    <property type="match status" value="1"/>
</dbReference>
<dbReference type="InterPro" id="IPR036291">
    <property type="entry name" value="NAD(P)-bd_dom_sf"/>
</dbReference>
<feature type="region of interest" description="Disordered" evidence="6">
    <location>
        <begin position="1"/>
        <end position="27"/>
    </location>
</feature>
<sequence>MAQSDSWWSGPAKKQEGPPPSFESKPLEDADIVESEEEKVLTRRVHILGLGSIGTLIAHSLRCLPNPPPITLMMHKQQQYEEFKKVGRSVTLIDKKNGINDAQTGYDVDLFEETPDEGYAWHFKPDFQDKRNFREKTNPIEEDERLKSGELYIYSLVVAVKGHATVSALRSIKHRVDARTTICFMQNGLGQIEELNREVFTDPENRPTYMLGIVSHGSYMTSPCSVVHAGYGTVALGICRDQDKHPLPGKHPTRNLSELPEEERRKFYPTDKDLFTNLSSRYLLRTLTRSPVLACAAFPYLDLFQLQLEKLAANVVLNPLTALLDVPNGALLLSDEISMVQRLLLAEVSLVIRNLPELEAIPNVEMRFSAERLEQVAMGVTRRTAQNSSSMREDLRHGKKPEVDYINGYIVKRGEELGIKCVLNFMMMQLIKGKDTLRAREHAVPFGTKQIMSEVNLGQHDRVTLFDESTPKPSKARAQ</sequence>
<dbReference type="Gene3D" id="3.40.50.720">
    <property type="entry name" value="NAD(P)-binding Rossmann-like Domain"/>
    <property type="match status" value="1"/>
</dbReference>
<feature type="domain" description="Ketopantoate reductase C-terminal" evidence="8">
    <location>
        <begin position="303"/>
        <end position="434"/>
    </location>
</feature>